<dbReference type="CDD" id="cd07496">
    <property type="entry name" value="Peptidases_S8_13"/>
    <property type="match status" value="1"/>
</dbReference>
<protein>
    <submittedName>
        <fullName evidence="13">Serine protease</fullName>
    </submittedName>
</protein>
<evidence type="ECO:0000259" key="12">
    <source>
        <dbReference type="Pfam" id="PF00082"/>
    </source>
</evidence>
<evidence type="ECO:0000313" key="13">
    <source>
        <dbReference type="EMBL" id="EMY34389.1"/>
    </source>
</evidence>
<evidence type="ECO:0000313" key="14">
    <source>
        <dbReference type="Proteomes" id="UP000010729"/>
    </source>
</evidence>
<keyword evidence="7 9" id="KW-0720">Serine protease</keyword>
<dbReference type="SUPFAM" id="SSF52743">
    <property type="entry name" value="Subtilisin-like"/>
    <property type="match status" value="1"/>
</dbReference>
<dbReference type="RefSeq" id="WP_005268805.1">
    <property type="nucleotide sequence ID" value="NZ_ANPE02000116.1"/>
</dbReference>
<proteinExistence type="inferred from homology"/>
<feature type="active site" description="Charge relay system" evidence="9">
    <location>
        <position position="245"/>
    </location>
</feature>
<dbReference type="FunFam" id="3.40.50.200:FF:000022">
    <property type="entry name" value="Extracellular protease"/>
    <property type="match status" value="1"/>
</dbReference>
<dbReference type="Proteomes" id="UP000010729">
    <property type="component" value="Unassembled WGS sequence"/>
</dbReference>
<dbReference type="PRINTS" id="PR00723">
    <property type="entry name" value="SUBTILISIN"/>
</dbReference>
<feature type="chain" id="PRO_5004112519" evidence="11">
    <location>
        <begin position="33"/>
        <end position="737"/>
    </location>
</feature>
<dbReference type="InterPro" id="IPR022398">
    <property type="entry name" value="Peptidase_S8_His-AS"/>
</dbReference>
<dbReference type="InterPro" id="IPR015500">
    <property type="entry name" value="Peptidase_S8_subtilisin-rel"/>
</dbReference>
<evidence type="ECO:0000256" key="4">
    <source>
        <dbReference type="ARBA" id="ARBA00022670"/>
    </source>
</evidence>
<feature type="active site" description="Charge relay system" evidence="9">
    <location>
        <position position="185"/>
    </location>
</feature>
<feature type="domain" description="Peptidase S8/S53" evidence="12">
    <location>
        <begin position="176"/>
        <end position="472"/>
    </location>
</feature>
<comment type="subcellular location">
    <subcellularLocation>
        <location evidence="1">Secreted</location>
    </subcellularLocation>
</comment>
<evidence type="ECO:0000256" key="3">
    <source>
        <dbReference type="ARBA" id="ARBA00022525"/>
    </source>
</evidence>
<dbReference type="InterPro" id="IPR023827">
    <property type="entry name" value="Peptidase_S8_Asp-AS"/>
</dbReference>
<dbReference type="InterPro" id="IPR023828">
    <property type="entry name" value="Peptidase_S8_Ser-AS"/>
</dbReference>
<dbReference type="InterPro" id="IPR036852">
    <property type="entry name" value="Peptidase_S8/S53_dom_sf"/>
</dbReference>
<dbReference type="Gene3D" id="3.40.50.200">
    <property type="entry name" value="Peptidase S8/S53 domain"/>
    <property type="match status" value="1"/>
</dbReference>
<dbReference type="AlphaFoldDB" id="N1V317"/>
<keyword evidence="4 9" id="KW-0645">Protease</keyword>
<evidence type="ECO:0000256" key="2">
    <source>
        <dbReference type="ARBA" id="ARBA00011073"/>
    </source>
</evidence>
<evidence type="ECO:0000256" key="11">
    <source>
        <dbReference type="SAM" id="SignalP"/>
    </source>
</evidence>
<dbReference type="PROSITE" id="PS00137">
    <property type="entry name" value="SUBTILASE_HIS"/>
    <property type="match status" value="1"/>
</dbReference>
<dbReference type="GO" id="GO:0004252">
    <property type="term" value="F:serine-type endopeptidase activity"/>
    <property type="evidence" value="ECO:0007669"/>
    <property type="project" value="UniProtKB-UniRule"/>
</dbReference>
<dbReference type="InterPro" id="IPR028994">
    <property type="entry name" value="Integrin_alpha_N"/>
</dbReference>
<evidence type="ECO:0000256" key="6">
    <source>
        <dbReference type="ARBA" id="ARBA00022801"/>
    </source>
</evidence>
<evidence type="ECO:0000256" key="8">
    <source>
        <dbReference type="ARBA" id="ARBA00023145"/>
    </source>
</evidence>
<gene>
    <name evidence="13" type="ORF">D477_009830</name>
</gene>
<evidence type="ECO:0000256" key="5">
    <source>
        <dbReference type="ARBA" id="ARBA00022729"/>
    </source>
</evidence>
<dbReference type="Pfam" id="PF00082">
    <property type="entry name" value="Peptidase_S8"/>
    <property type="match status" value="1"/>
</dbReference>
<evidence type="ECO:0000256" key="7">
    <source>
        <dbReference type="ARBA" id="ARBA00022825"/>
    </source>
</evidence>
<dbReference type="PROSITE" id="PS00138">
    <property type="entry name" value="SUBTILASE_SER"/>
    <property type="match status" value="1"/>
</dbReference>
<dbReference type="GO" id="GO:0006508">
    <property type="term" value="P:proteolysis"/>
    <property type="evidence" value="ECO:0007669"/>
    <property type="project" value="UniProtKB-KW"/>
</dbReference>
<comment type="caution">
    <text evidence="13">The sequence shown here is derived from an EMBL/GenBank/DDBJ whole genome shotgun (WGS) entry which is preliminary data.</text>
</comment>
<sequence>MSVLRLPRLFSGAAVLCAAVLAGGLVAVPVEAAGKVLPVAAEEAAPAVLTGAGNDDGGPAAGRFIVKFKERAVRSSAGRSRAYGLTAKALRVSVEEIRRTATGAHVVAVDEPLDGEQAERLVSALEASPDVVYVEPDRLMQPAALAPDDALYGQQWNLKEERAGMRVPGAWDVSTGDGAVVAIVDTGITEHSDLAGKVLPGYDMIADVEMARDGNGRDADARDEGDWYGDGECGADAGGGNSSWHGTHVAGTVAAVTGNGKGVAGIAPDAQILPVRVLGACGGFTSDISDAIIWAAGGDVAGTPVNPYPAQVINLSLGGGWRCSATTQEAINYAVSAGAAVVAAAGNEGIDAAESSPANCNNVIAVGASARDGKRAHYSNYGSRIDVMAPGGDMAAAQANGIVSTSNAGETGPGAEQYAHAEGTSMAAPHVAGVAALLMSPAGGGLSPADVEKRLKATARPLATACSLGCGAGLVDATAALTGAVPATQPATPSIRPGDLVAFDREGQLWNYGKSGSSATRKLIGRSGWTTMDEIHTADWNDDGYVDIIAKTKAGQLYFYKAARTGGFSRSLIGGSGWAPLDLTVTRWRSGDEYPSILAKDTRNGRLYVYGNASGSTLSSRYVLGSSGWADYVLTAMDWDKDGRRDIVAKTPAGQLKLYRGDGTGGFASGFRMIIGSSGWNGMRNIVSSNGFGGTGTNGLFARDSKGTLWYYQANRSSWAKRTLVGTGWSSYHVAGQ</sequence>
<evidence type="ECO:0000256" key="1">
    <source>
        <dbReference type="ARBA" id="ARBA00004613"/>
    </source>
</evidence>
<evidence type="ECO:0000256" key="10">
    <source>
        <dbReference type="RuleBase" id="RU003355"/>
    </source>
</evidence>
<dbReference type="InterPro" id="IPR034176">
    <property type="entry name" value="Peptidases_S8_13"/>
</dbReference>
<dbReference type="PROSITE" id="PS00136">
    <property type="entry name" value="SUBTILASE_ASP"/>
    <property type="match status" value="1"/>
</dbReference>
<dbReference type="SUPFAM" id="SSF69318">
    <property type="entry name" value="Integrin alpha N-terminal domain"/>
    <property type="match status" value="1"/>
</dbReference>
<dbReference type="PANTHER" id="PTHR43806:SF11">
    <property type="entry name" value="CEREVISIN-RELATED"/>
    <property type="match status" value="1"/>
</dbReference>
<keyword evidence="6 9" id="KW-0378">Hydrolase</keyword>
<organism evidence="13 14">
    <name type="scientific">Arthrobacter crystallopoietes BAB-32</name>
    <dbReference type="NCBI Taxonomy" id="1246476"/>
    <lineage>
        <taxon>Bacteria</taxon>
        <taxon>Bacillati</taxon>
        <taxon>Actinomycetota</taxon>
        <taxon>Actinomycetes</taxon>
        <taxon>Micrococcales</taxon>
        <taxon>Micrococcaceae</taxon>
        <taxon>Crystallibacter</taxon>
    </lineage>
</organism>
<keyword evidence="3" id="KW-0964">Secreted</keyword>
<keyword evidence="5 11" id="KW-0732">Signal</keyword>
<dbReference type="InterPro" id="IPR000209">
    <property type="entry name" value="Peptidase_S8/S53_dom"/>
</dbReference>
<evidence type="ECO:0000256" key="9">
    <source>
        <dbReference type="PROSITE-ProRule" id="PRU01240"/>
    </source>
</evidence>
<accession>N1V317</accession>
<reference evidence="13 14" key="1">
    <citation type="journal article" date="2013" name="Genome Announc.">
        <title>Draft Genome Sequence of Arthrobacter crystallopoietes Strain BAB-32, Revealing Genes for Bioremediation.</title>
        <authorList>
            <person name="Joshi M.N."/>
            <person name="Pandit A.S."/>
            <person name="Sharma A."/>
            <person name="Pandya R.V."/>
            <person name="Desai S.M."/>
            <person name="Saxena A.K."/>
            <person name="Bagatharia S.B."/>
        </authorList>
    </citation>
    <scope>NUCLEOTIDE SEQUENCE [LARGE SCALE GENOMIC DNA]</scope>
    <source>
        <strain evidence="13 14">BAB-32</strain>
    </source>
</reference>
<dbReference type="InterPro" id="IPR050131">
    <property type="entry name" value="Peptidase_S8_subtilisin-like"/>
</dbReference>
<keyword evidence="8" id="KW-0865">Zymogen</keyword>
<dbReference type="PROSITE" id="PS51892">
    <property type="entry name" value="SUBTILASE"/>
    <property type="match status" value="1"/>
</dbReference>
<comment type="similarity">
    <text evidence="2 9 10">Belongs to the peptidase S8 family.</text>
</comment>
<keyword evidence="14" id="KW-1185">Reference proteome</keyword>
<dbReference type="EMBL" id="ANPE02000116">
    <property type="protein sequence ID" value="EMY34389.1"/>
    <property type="molecule type" value="Genomic_DNA"/>
</dbReference>
<dbReference type="PANTHER" id="PTHR43806">
    <property type="entry name" value="PEPTIDASE S8"/>
    <property type="match status" value="1"/>
</dbReference>
<dbReference type="GO" id="GO:0005576">
    <property type="term" value="C:extracellular region"/>
    <property type="evidence" value="ECO:0007669"/>
    <property type="project" value="UniProtKB-SubCell"/>
</dbReference>
<feature type="active site" description="Charge relay system" evidence="9">
    <location>
        <position position="425"/>
    </location>
</feature>
<name>N1V317_9MICC</name>
<feature type="signal peptide" evidence="11">
    <location>
        <begin position="1"/>
        <end position="32"/>
    </location>
</feature>